<feature type="binding site" evidence="8">
    <location>
        <position position="149"/>
    </location>
    <ligand>
        <name>substrate</name>
    </ligand>
</feature>
<dbReference type="STRING" id="1801750.A3B85_02915"/>
<evidence type="ECO:0000256" key="4">
    <source>
        <dbReference type="ARBA" id="ARBA00022801"/>
    </source>
</evidence>
<dbReference type="PANTHER" id="PTHR33393">
    <property type="entry name" value="POLYGLUTAMINE SYNTHESIS ACCESSORY PROTEIN RV0574C-RELATED"/>
    <property type="match status" value="1"/>
</dbReference>
<sequence>MTALVSTEIIDQNNTAQVSKKALNTEGRNGGLKIGEKIKTMDLIYPLLLESSNDAAEIIAEHFGRDTFIKKMNQEAEKLKMSLTSYEDPSGLSSKNQSTVSDIFKLVGYLNQQKQNLLQITTKRSYSTKKHTWSNISQFTGENGYIGGKSGYTNEALQTVVSLFSLPLAEKGNRPIAIALLSSKDRYKDVENILKYLKKNIYYGGEADASTDWVKEKVGIPEIKDPDFVTLIFAGDIMLDRGVKNSVIKNFNGDYSALFEKLEILKKSDIAFANLEGTASDKGTDGKNLYSFHMDPSVIPALAGAGVDILSVANNHVGDWGASAFVDTLARLKENEILYTGGGNGSIEAETPIIIEKYGIKIGFLGFSDKGPDWMKATENQAGILLTSSPRFDEIIKKASAKVDYLVVSFHFGEEYQAKHNARQEYLAHKAIDGGAKIIIGTHPHVIEDTEVYKNGYIAYSLGNFIFDQSWSEPTMQGMLLNVKLNRDGSMTVKKDIIKLNSAFQSDKIIEGREEKVNFQKIKTN</sequence>
<comment type="similarity">
    <text evidence="1">Belongs to the CapA family.</text>
</comment>
<keyword evidence="7" id="KW-0961">Cell wall biogenesis/degradation</keyword>
<evidence type="ECO:0000256" key="9">
    <source>
        <dbReference type="RuleBase" id="RU004016"/>
    </source>
</evidence>
<dbReference type="InterPro" id="IPR012338">
    <property type="entry name" value="Beta-lactam/transpept-like"/>
</dbReference>
<dbReference type="AlphaFoldDB" id="A0A1F6W7R3"/>
<protein>
    <recommendedName>
        <fullName evidence="10">Capsule synthesis protein CapA domain-containing protein</fullName>
    </recommendedName>
</protein>
<evidence type="ECO:0000256" key="5">
    <source>
        <dbReference type="ARBA" id="ARBA00022960"/>
    </source>
</evidence>
<evidence type="ECO:0000259" key="10">
    <source>
        <dbReference type="SMART" id="SM00854"/>
    </source>
</evidence>
<evidence type="ECO:0000313" key="11">
    <source>
        <dbReference type="EMBL" id="OGI77816.1"/>
    </source>
</evidence>
<dbReference type="Gene3D" id="3.40.710.10">
    <property type="entry name" value="DD-peptidase/beta-lactamase superfamily"/>
    <property type="match status" value="1"/>
</dbReference>
<dbReference type="InterPro" id="IPR019079">
    <property type="entry name" value="Capsule_synth_CapA"/>
</dbReference>
<comment type="similarity">
    <text evidence="2 9">Belongs to the peptidase S11 family.</text>
</comment>
<dbReference type="GO" id="GO:0006508">
    <property type="term" value="P:proteolysis"/>
    <property type="evidence" value="ECO:0007669"/>
    <property type="project" value="InterPro"/>
</dbReference>
<evidence type="ECO:0000256" key="2">
    <source>
        <dbReference type="ARBA" id="ARBA00007164"/>
    </source>
</evidence>
<dbReference type="Pfam" id="PF09587">
    <property type="entry name" value="PGA_cap"/>
    <property type="match status" value="1"/>
</dbReference>
<evidence type="ECO:0000256" key="8">
    <source>
        <dbReference type="PIRSR" id="PIRSR618044-2"/>
    </source>
</evidence>
<dbReference type="InterPro" id="IPR052169">
    <property type="entry name" value="CW_Biosynth-Accessory"/>
</dbReference>
<reference evidence="11 12" key="1">
    <citation type="journal article" date="2016" name="Nat. Commun.">
        <title>Thousands of microbial genomes shed light on interconnected biogeochemical processes in an aquifer system.</title>
        <authorList>
            <person name="Anantharaman K."/>
            <person name="Brown C.T."/>
            <person name="Hug L.A."/>
            <person name="Sharon I."/>
            <person name="Castelle C.J."/>
            <person name="Probst A.J."/>
            <person name="Thomas B.C."/>
            <person name="Singh A."/>
            <person name="Wilkins M.J."/>
            <person name="Karaoz U."/>
            <person name="Brodie E.L."/>
            <person name="Williams K.H."/>
            <person name="Hubbard S.S."/>
            <person name="Banfield J.F."/>
        </authorList>
    </citation>
    <scope>NUCLEOTIDE SEQUENCE [LARGE SCALE GENOMIC DNA]</scope>
</reference>
<evidence type="ECO:0000256" key="6">
    <source>
        <dbReference type="ARBA" id="ARBA00022984"/>
    </source>
</evidence>
<evidence type="ECO:0000256" key="1">
    <source>
        <dbReference type="ARBA" id="ARBA00005662"/>
    </source>
</evidence>
<comment type="caution">
    <text evidence="11">The sequence shown here is derived from an EMBL/GenBank/DDBJ whole genome shotgun (WGS) entry which is preliminary data.</text>
</comment>
<dbReference type="CDD" id="cd07381">
    <property type="entry name" value="MPP_CapA"/>
    <property type="match status" value="1"/>
</dbReference>
<keyword evidence="3" id="KW-0732">Signal</keyword>
<dbReference type="GO" id="GO:0009252">
    <property type="term" value="P:peptidoglycan biosynthetic process"/>
    <property type="evidence" value="ECO:0007669"/>
    <property type="project" value="UniProtKB-KW"/>
</dbReference>
<keyword evidence="5" id="KW-0133">Cell shape</keyword>
<dbReference type="Pfam" id="PF00768">
    <property type="entry name" value="Peptidase_S11"/>
    <property type="match status" value="1"/>
</dbReference>
<organism evidence="11 12">
    <name type="scientific">Candidatus Nomurabacteria bacterium RIFCSPHIGHO2_02_FULL_37_13</name>
    <dbReference type="NCBI Taxonomy" id="1801750"/>
    <lineage>
        <taxon>Bacteria</taxon>
        <taxon>Candidatus Nomuraibacteriota</taxon>
    </lineage>
</organism>
<keyword evidence="6" id="KW-0573">Peptidoglycan synthesis</keyword>
<dbReference type="InterPro" id="IPR018044">
    <property type="entry name" value="Peptidase_S11"/>
</dbReference>
<dbReference type="PANTHER" id="PTHR33393:SF11">
    <property type="entry name" value="POLYGLUTAMINE SYNTHESIS ACCESSORY PROTEIN RV0574C-RELATED"/>
    <property type="match status" value="1"/>
</dbReference>
<dbReference type="GO" id="GO:0071555">
    <property type="term" value="P:cell wall organization"/>
    <property type="evidence" value="ECO:0007669"/>
    <property type="project" value="UniProtKB-KW"/>
</dbReference>
<dbReference type="SUPFAM" id="SSF56300">
    <property type="entry name" value="Metallo-dependent phosphatases"/>
    <property type="match status" value="1"/>
</dbReference>
<dbReference type="EMBL" id="MFUA01000001">
    <property type="protein sequence ID" value="OGI77816.1"/>
    <property type="molecule type" value="Genomic_DNA"/>
</dbReference>
<dbReference type="InterPro" id="IPR001967">
    <property type="entry name" value="Peptidase_S11_N"/>
</dbReference>
<dbReference type="InterPro" id="IPR029052">
    <property type="entry name" value="Metallo-depent_PP-like"/>
</dbReference>
<name>A0A1F6W7R3_9BACT</name>
<keyword evidence="4" id="KW-0378">Hydrolase</keyword>
<dbReference type="GO" id="GO:0009002">
    <property type="term" value="F:serine-type D-Ala-D-Ala carboxypeptidase activity"/>
    <property type="evidence" value="ECO:0007669"/>
    <property type="project" value="InterPro"/>
</dbReference>
<dbReference type="PRINTS" id="PR00725">
    <property type="entry name" value="DADACBPTASE1"/>
</dbReference>
<dbReference type="Proteomes" id="UP000178374">
    <property type="component" value="Unassembled WGS sequence"/>
</dbReference>
<evidence type="ECO:0000256" key="3">
    <source>
        <dbReference type="ARBA" id="ARBA00022729"/>
    </source>
</evidence>
<accession>A0A1F6W7R3</accession>
<gene>
    <name evidence="11" type="ORF">A3B85_02915</name>
</gene>
<feature type="domain" description="Capsule synthesis protein CapA" evidence="10">
    <location>
        <begin position="230"/>
        <end position="469"/>
    </location>
</feature>
<evidence type="ECO:0000256" key="7">
    <source>
        <dbReference type="ARBA" id="ARBA00023316"/>
    </source>
</evidence>
<dbReference type="SUPFAM" id="SSF56601">
    <property type="entry name" value="beta-lactamase/transpeptidase-like"/>
    <property type="match status" value="1"/>
</dbReference>
<evidence type="ECO:0000313" key="12">
    <source>
        <dbReference type="Proteomes" id="UP000178374"/>
    </source>
</evidence>
<dbReference type="SMART" id="SM00854">
    <property type="entry name" value="PGA_cap"/>
    <property type="match status" value="1"/>
</dbReference>
<proteinExistence type="inferred from homology"/>
<dbReference type="GO" id="GO:0008360">
    <property type="term" value="P:regulation of cell shape"/>
    <property type="evidence" value="ECO:0007669"/>
    <property type="project" value="UniProtKB-KW"/>
</dbReference>
<dbReference type="Gene3D" id="3.60.21.10">
    <property type="match status" value="1"/>
</dbReference>